<dbReference type="EMBL" id="BMCM01000003">
    <property type="protein sequence ID" value="GGD76632.1"/>
    <property type="molecule type" value="Genomic_DNA"/>
</dbReference>
<dbReference type="RefSeq" id="WP_188436401.1">
    <property type="nucleotide sequence ID" value="NZ_BMCM01000003.1"/>
</dbReference>
<evidence type="ECO:0000313" key="1">
    <source>
        <dbReference type="EMBL" id="GGD76632.1"/>
    </source>
</evidence>
<comment type="caution">
    <text evidence="1">The sequence shown here is derived from an EMBL/GenBank/DDBJ whole genome shotgun (WGS) entry which is preliminary data.</text>
</comment>
<organism evidence="1 2">
    <name type="scientific">Microbacterium murale</name>
    <dbReference type="NCBI Taxonomy" id="1081040"/>
    <lineage>
        <taxon>Bacteria</taxon>
        <taxon>Bacillati</taxon>
        <taxon>Actinomycetota</taxon>
        <taxon>Actinomycetes</taxon>
        <taxon>Micrococcales</taxon>
        <taxon>Microbacteriaceae</taxon>
        <taxon>Microbacterium</taxon>
    </lineage>
</organism>
<name>A0ABQ1RP93_9MICO</name>
<sequence length="47" mass="5387">MGFKKVTDACPTAQRLDTVRGIIDRGKPYSFRRRAVEAYLTSDWPNV</sequence>
<dbReference type="Proteomes" id="UP000629365">
    <property type="component" value="Unassembled WGS sequence"/>
</dbReference>
<evidence type="ECO:0000313" key="2">
    <source>
        <dbReference type="Proteomes" id="UP000629365"/>
    </source>
</evidence>
<protein>
    <recommendedName>
        <fullName evidence="3">Transposase</fullName>
    </recommendedName>
</protein>
<evidence type="ECO:0008006" key="3">
    <source>
        <dbReference type="Google" id="ProtNLM"/>
    </source>
</evidence>
<accession>A0ABQ1RP93</accession>
<proteinExistence type="predicted"/>
<keyword evidence="2" id="KW-1185">Reference proteome</keyword>
<gene>
    <name evidence="1" type="ORF">GCM10007269_19480</name>
</gene>
<reference evidence="2" key="1">
    <citation type="journal article" date="2019" name="Int. J. Syst. Evol. Microbiol.">
        <title>The Global Catalogue of Microorganisms (GCM) 10K type strain sequencing project: providing services to taxonomists for standard genome sequencing and annotation.</title>
        <authorList>
            <consortium name="The Broad Institute Genomics Platform"/>
            <consortium name="The Broad Institute Genome Sequencing Center for Infectious Disease"/>
            <person name="Wu L."/>
            <person name="Ma J."/>
        </authorList>
    </citation>
    <scope>NUCLEOTIDE SEQUENCE [LARGE SCALE GENOMIC DNA]</scope>
    <source>
        <strain evidence="2">CCM 7640</strain>
    </source>
</reference>